<name>A0A1Y5TI04_9RHOB</name>
<dbReference type="Proteomes" id="UP000193827">
    <property type="component" value="Unassembled WGS sequence"/>
</dbReference>
<dbReference type="EMBL" id="FWFL01000010">
    <property type="protein sequence ID" value="SLN62528.1"/>
    <property type="molecule type" value="Genomic_DNA"/>
</dbReference>
<accession>A0A1Y5TI04</accession>
<evidence type="ECO:0000313" key="1">
    <source>
        <dbReference type="EMBL" id="SLN62528.1"/>
    </source>
</evidence>
<dbReference type="RefSeq" id="WP_085893614.1">
    <property type="nucleotide sequence ID" value="NZ_FWFL01000010.1"/>
</dbReference>
<proteinExistence type="predicted"/>
<keyword evidence="2" id="KW-1185">Reference proteome</keyword>
<reference evidence="1 2" key="1">
    <citation type="submission" date="2017-03" db="EMBL/GenBank/DDBJ databases">
        <authorList>
            <person name="Afonso C.L."/>
            <person name="Miller P.J."/>
            <person name="Scott M.A."/>
            <person name="Spackman E."/>
            <person name="Goraichik I."/>
            <person name="Dimitrov K.M."/>
            <person name="Suarez D.L."/>
            <person name="Swayne D.E."/>
        </authorList>
    </citation>
    <scope>NUCLEOTIDE SEQUENCE [LARGE SCALE GENOMIC DNA]</scope>
    <source>
        <strain evidence="1 2">CECT 8287</strain>
    </source>
</reference>
<dbReference type="AlphaFoldDB" id="A0A1Y5TI04"/>
<gene>
    <name evidence="1" type="ORF">PEL8287_03413</name>
</gene>
<organism evidence="1 2">
    <name type="scientific">Roseovarius litorisediminis</name>
    <dbReference type="NCBI Taxonomy" id="1312363"/>
    <lineage>
        <taxon>Bacteria</taxon>
        <taxon>Pseudomonadati</taxon>
        <taxon>Pseudomonadota</taxon>
        <taxon>Alphaproteobacteria</taxon>
        <taxon>Rhodobacterales</taxon>
        <taxon>Roseobacteraceae</taxon>
        <taxon>Roseovarius</taxon>
    </lineage>
</organism>
<evidence type="ECO:0000313" key="2">
    <source>
        <dbReference type="Proteomes" id="UP000193827"/>
    </source>
</evidence>
<sequence length="81" mass="9642">MFAKSKVESAQPSQFRFRLPIPAWRGKRKKPWQVPQESNQIDRDELIELFSDKLREGQRRFTPGERAEIQLNKVLRDVLYG</sequence>
<protein>
    <submittedName>
        <fullName evidence="1">Uncharacterized protein</fullName>
    </submittedName>
</protein>